<name>A0A645BIN0_9ZZZZ</name>
<gene>
    <name evidence="1" type="ORF">SDC9_111830</name>
</gene>
<dbReference type="AlphaFoldDB" id="A0A645BIN0"/>
<accession>A0A645BIN0</accession>
<sequence>MYYAMTLLRLSMNVNKSAQSHRQKTWRIFNSAMLFASQTVYENQKDGSIPAYITKLGGA</sequence>
<dbReference type="EMBL" id="VSSQ01020238">
    <property type="protein sequence ID" value="MPM64938.1"/>
    <property type="molecule type" value="Genomic_DNA"/>
</dbReference>
<reference evidence="1" key="1">
    <citation type="submission" date="2019-08" db="EMBL/GenBank/DDBJ databases">
        <authorList>
            <person name="Kucharzyk K."/>
            <person name="Murdoch R.W."/>
            <person name="Higgins S."/>
            <person name="Loffler F."/>
        </authorList>
    </citation>
    <scope>NUCLEOTIDE SEQUENCE</scope>
</reference>
<evidence type="ECO:0000313" key="1">
    <source>
        <dbReference type="EMBL" id="MPM64938.1"/>
    </source>
</evidence>
<proteinExistence type="predicted"/>
<comment type="caution">
    <text evidence="1">The sequence shown here is derived from an EMBL/GenBank/DDBJ whole genome shotgun (WGS) entry which is preliminary data.</text>
</comment>
<organism evidence="1">
    <name type="scientific">bioreactor metagenome</name>
    <dbReference type="NCBI Taxonomy" id="1076179"/>
    <lineage>
        <taxon>unclassified sequences</taxon>
        <taxon>metagenomes</taxon>
        <taxon>ecological metagenomes</taxon>
    </lineage>
</organism>
<protein>
    <submittedName>
        <fullName evidence="1">Uncharacterized protein</fullName>
    </submittedName>
</protein>